<comment type="caution">
    <text evidence="2">The sequence shown here is derived from an EMBL/GenBank/DDBJ whole genome shotgun (WGS) entry which is preliminary data.</text>
</comment>
<dbReference type="Proteomes" id="UP001283361">
    <property type="component" value="Unassembled WGS sequence"/>
</dbReference>
<feature type="region of interest" description="Disordered" evidence="1">
    <location>
        <begin position="34"/>
        <end position="72"/>
    </location>
</feature>
<reference evidence="2" key="1">
    <citation type="journal article" date="2023" name="G3 (Bethesda)">
        <title>A reference genome for the long-term kleptoplast-retaining sea slug Elysia crispata morphotype clarki.</title>
        <authorList>
            <person name="Eastman K.E."/>
            <person name="Pendleton A.L."/>
            <person name="Shaikh M.A."/>
            <person name="Suttiyut T."/>
            <person name="Ogas R."/>
            <person name="Tomko P."/>
            <person name="Gavelis G."/>
            <person name="Widhalm J.R."/>
            <person name="Wisecaver J.H."/>
        </authorList>
    </citation>
    <scope>NUCLEOTIDE SEQUENCE</scope>
    <source>
        <strain evidence="2">ECLA1</strain>
    </source>
</reference>
<evidence type="ECO:0000256" key="1">
    <source>
        <dbReference type="SAM" id="MobiDB-lite"/>
    </source>
</evidence>
<accession>A0AAE1D3V7</accession>
<evidence type="ECO:0000313" key="3">
    <source>
        <dbReference type="Proteomes" id="UP001283361"/>
    </source>
</evidence>
<organism evidence="2 3">
    <name type="scientific">Elysia crispata</name>
    <name type="common">lettuce slug</name>
    <dbReference type="NCBI Taxonomy" id="231223"/>
    <lineage>
        <taxon>Eukaryota</taxon>
        <taxon>Metazoa</taxon>
        <taxon>Spiralia</taxon>
        <taxon>Lophotrochozoa</taxon>
        <taxon>Mollusca</taxon>
        <taxon>Gastropoda</taxon>
        <taxon>Heterobranchia</taxon>
        <taxon>Euthyneura</taxon>
        <taxon>Panpulmonata</taxon>
        <taxon>Sacoglossa</taxon>
        <taxon>Placobranchoidea</taxon>
        <taxon>Plakobranchidae</taxon>
        <taxon>Elysia</taxon>
    </lineage>
</organism>
<keyword evidence="3" id="KW-1185">Reference proteome</keyword>
<protein>
    <submittedName>
        <fullName evidence="2">Uncharacterized protein</fullName>
    </submittedName>
</protein>
<name>A0AAE1D3V7_9GAST</name>
<sequence>MRHARLEKRHNKEEAALTHAMNPRAAEAAYKFPSRKIWPHHERGHYQTKNRNPEGGGEEDKAEVFIPPDSSSTKVLENTVTSVLALKYSHKD</sequence>
<proteinExistence type="predicted"/>
<evidence type="ECO:0000313" key="2">
    <source>
        <dbReference type="EMBL" id="KAK3756404.1"/>
    </source>
</evidence>
<feature type="region of interest" description="Disordered" evidence="1">
    <location>
        <begin position="1"/>
        <end position="22"/>
    </location>
</feature>
<gene>
    <name evidence="2" type="ORF">RRG08_034089</name>
</gene>
<dbReference type="EMBL" id="JAWDGP010005522">
    <property type="protein sequence ID" value="KAK3756404.1"/>
    <property type="molecule type" value="Genomic_DNA"/>
</dbReference>
<dbReference type="AlphaFoldDB" id="A0AAE1D3V7"/>